<dbReference type="Pfam" id="PF12796">
    <property type="entry name" value="Ank_2"/>
    <property type="match status" value="1"/>
</dbReference>
<comment type="caution">
    <text evidence="14">Lacks conserved residue(s) required for the propagation of feature annotation.</text>
</comment>
<keyword evidence="5 14" id="KW-0812">Transmembrane</keyword>
<dbReference type="InterPro" id="IPR005821">
    <property type="entry name" value="Ion_trans_dom"/>
</dbReference>
<evidence type="ECO:0000256" key="9">
    <source>
        <dbReference type="ARBA" id="ARBA00022989"/>
    </source>
</evidence>
<dbReference type="Gene3D" id="1.25.40.20">
    <property type="entry name" value="Ankyrin repeat-containing domain"/>
    <property type="match status" value="2"/>
</dbReference>
<dbReference type="PROSITE" id="PS50297">
    <property type="entry name" value="ANK_REP_REGION"/>
    <property type="match status" value="3"/>
</dbReference>
<keyword evidence="7 14" id="KW-0851">Voltage-gated channel</keyword>
<keyword evidence="3 14" id="KW-0813">Transport</keyword>
<comment type="domain">
    <text evidence="14">The segment S4 is probably the voltage-sensor and is characterized by a series of positively charged amino acids. The pore-forming region H5 is enclosed by the transmembrane segments S5 and S6 in the Shaker-type (1P/6TM) and contains the GYGD signature motif which seems to be involved in potassium selectivity.</text>
</comment>
<evidence type="ECO:0000313" key="17">
    <source>
        <dbReference type="Proteomes" id="UP000236161"/>
    </source>
</evidence>
<dbReference type="SUPFAM" id="SSF48403">
    <property type="entry name" value="Ankyrin repeat"/>
    <property type="match status" value="1"/>
</dbReference>
<keyword evidence="4 14" id="KW-0633">Potassium transport</keyword>
<dbReference type="InterPro" id="IPR036770">
    <property type="entry name" value="Ankyrin_rpt-contain_sf"/>
</dbReference>
<evidence type="ECO:0000256" key="10">
    <source>
        <dbReference type="ARBA" id="ARBA00023065"/>
    </source>
</evidence>
<evidence type="ECO:0000256" key="4">
    <source>
        <dbReference type="ARBA" id="ARBA00022538"/>
    </source>
</evidence>
<dbReference type="SMART" id="SM00248">
    <property type="entry name" value="ANK"/>
    <property type="match status" value="5"/>
</dbReference>
<dbReference type="PROSITE" id="PS50088">
    <property type="entry name" value="ANK_REPEAT"/>
    <property type="match status" value="3"/>
</dbReference>
<feature type="domain" description="Cyclic nucleotide-binding" evidence="15">
    <location>
        <begin position="209"/>
        <end position="329"/>
    </location>
</feature>
<evidence type="ECO:0000256" key="6">
    <source>
        <dbReference type="ARBA" id="ARBA00022826"/>
    </source>
</evidence>
<gene>
    <name evidence="16" type="ORF">AXF42_Ash002526</name>
</gene>
<dbReference type="Pfam" id="PF13637">
    <property type="entry name" value="Ank_4"/>
    <property type="match status" value="1"/>
</dbReference>
<dbReference type="GO" id="GO:0005249">
    <property type="term" value="F:voltage-gated potassium channel activity"/>
    <property type="evidence" value="ECO:0007669"/>
    <property type="project" value="UniProtKB-UniRule"/>
</dbReference>
<keyword evidence="6 14" id="KW-0631">Potassium channel</keyword>
<keyword evidence="12 14" id="KW-0407">Ion channel</keyword>
<evidence type="ECO:0000256" key="8">
    <source>
        <dbReference type="ARBA" id="ARBA00022958"/>
    </source>
</evidence>
<organism evidence="16 17">
    <name type="scientific">Apostasia shenzhenica</name>
    <dbReference type="NCBI Taxonomy" id="1088818"/>
    <lineage>
        <taxon>Eukaryota</taxon>
        <taxon>Viridiplantae</taxon>
        <taxon>Streptophyta</taxon>
        <taxon>Embryophyta</taxon>
        <taxon>Tracheophyta</taxon>
        <taxon>Spermatophyta</taxon>
        <taxon>Magnoliopsida</taxon>
        <taxon>Liliopsida</taxon>
        <taxon>Asparagales</taxon>
        <taxon>Orchidaceae</taxon>
        <taxon>Apostasioideae</taxon>
        <taxon>Apostasia</taxon>
    </lineage>
</organism>
<evidence type="ECO:0000256" key="12">
    <source>
        <dbReference type="ARBA" id="ARBA00023303"/>
    </source>
</evidence>
<dbReference type="Proteomes" id="UP000236161">
    <property type="component" value="Unassembled WGS sequence"/>
</dbReference>
<dbReference type="InterPro" id="IPR018490">
    <property type="entry name" value="cNMP-bd_dom_sf"/>
</dbReference>
<comment type="subcellular location">
    <subcellularLocation>
        <location evidence="1 14">Membrane</location>
        <topology evidence="1 14">Multi-pass membrane protein</topology>
    </subcellularLocation>
</comment>
<evidence type="ECO:0000256" key="2">
    <source>
        <dbReference type="ARBA" id="ARBA00007929"/>
    </source>
</evidence>
<dbReference type="InterPro" id="IPR014710">
    <property type="entry name" value="RmlC-like_jellyroll"/>
</dbReference>
<dbReference type="PRINTS" id="PR01415">
    <property type="entry name" value="ANKYRIN"/>
</dbReference>
<dbReference type="FunFam" id="2.60.120.10:FF:000074">
    <property type="entry name" value="Potassium channel KAT2"/>
    <property type="match status" value="1"/>
</dbReference>
<feature type="repeat" description="ANK" evidence="13">
    <location>
        <begin position="419"/>
        <end position="451"/>
    </location>
</feature>
<evidence type="ECO:0000256" key="13">
    <source>
        <dbReference type="PROSITE-ProRule" id="PRU00023"/>
    </source>
</evidence>
<keyword evidence="9 14" id="KW-1133">Transmembrane helix</keyword>
<dbReference type="SUPFAM" id="SSF51206">
    <property type="entry name" value="cAMP-binding domain-like"/>
    <property type="match status" value="1"/>
</dbReference>
<reference evidence="16 17" key="1">
    <citation type="journal article" date="2017" name="Nature">
        <title>The Apostasia genome and the evolution of orchids.</title>
        <authorList>
            <person name="Zhang G.Q."/>
            <person name="Liu K.W."/>
            <person name="Li Z."/>
            <person name="Lohaus R."/>
            <person name="Hsiao Y.Y."/>
            <person name="Niu S.C."/>
            <person name="Wang J.Y."/>
            <person name="Lin Y.C."/>
            <person name="Xu Q."/>
            <person name="Chen L.J."/>
            <person name="Yoshida K."/>
            <person name="Fujiwara S."/>
            <person name="Wang Z.W."/>
            <person name="Zhang Y.Q."/>
            <person name="Mitsuda N."/>
            <person name="Wang M."/>
            <person name="Liu G.H."/>
            <person name="Pecoraro L."/>
            <person name="Huang H.X."/>
            <person name="Xiao X.J."/>
            <person name="Lin M."/>
            <person name="Wu X.Y."/>
            <person name="Wu W.L."/>
            <person name="Chen Y.Y."/>
            <person name="Chang S.B."/>
            <person name="Sakamoto S."/>
            <person name="Ohme-Takagi M."/>
            <person name="Yagi M."/>
            <person name="Zeng S.J."/>
            <person name="Shen C.Y."/>
            <person name="Yeh C.M."/>
            <person name="Luo Y.B."/>
            <person name="Tsai W.C."/>
            <person name="Van de Peer Y."/>
            <person name="Liu Z.J."/>
        </authorList>
    </citation>
    <scope>NUCLEOTIDE SEQUENCE [LARGE SCALE GENOMIC DNA]</scope>
    <source>
        <strain evidence="17">cv. Shenzhen</strain>
        <tissue evidence="16">Stem</tissue>
    </source>
</reference>
<keyword evidence="17" id="KW-1185">Reference proteome</keyword>
<keyword evidence="10 14" id="KW-0406">Ion transport</keyword>
<sequence length="544" mass="61363">MRKINQFFKKTEKDIRVSYLFSRIVKLIAIQLYSVHVAACIFYYLATTVPAEREGHTWIGSLTLGDQSYINFRNLGFSRRYVTSLYYAIVTMATIGYGDIHAVNTMEMIFVIIYVVFNTILGAYVIGNMSAMIVKGSKTERFRDEMANLTQFMHMHNLSKETRNQIKSHLILQYDHGHPRVCLLEDFPVAVKSKVFLSLYFETVQKVPLFKGCSKKFLNQIAINLKEELFLSGEVILEQGTVVDHIYIISQGFLNEVLIGEDGSEVLISELMPNDLFGEVAALCNILQPYTVRACKPCRLLRLQKQALHTILQLHAEENRNLLINLSEGKHTELGKKILVSEMNHHATKRDSELALGLKHAAYRGDLYSLEDLVNAGADINEKDYDGRTSLHIAASRGHEDIVRFLLGQKVEVNCIDHIGNSPLMEAVKAGHEGVVKLLQENGAILELEDPGSYLCKLAADNNVDVLRRLLQYGVDANCQNYDQRTPLHVAAAKGQLIVVLILIEFGADVVAKDRWGNTPIDEGHRCGNKPLIEILNHARENRK</sequence>
<dbReference type="PROSITE" id="PS50042">
    <property type="entry name" value="CNMP_BINDING_3"/>
    <property type="match status" value="1"/>
</dbReference>
<dbReference type="GO" id="GO:0034702">
    <property type="term" value="C:monoatomic ion channel complex"/>
    <property type="evidence" value="ECO:0007669"/>
    <property type="project" value="UniProtKB-KW"/>
</dbReference>
<comment type="subunit">
    <text evidence="14">The potassium channel is composed of a homo- or heterotetrameric complex of pore-forming subunits.</text>
</comment>
<dbReference type="AlphaFoldDB" id="A0A2I0ANU1"/>
<protein>
    <recommendedName>
        <fullName evidence="14">Potassium channel</fullName>
    </recommendedName>
</protein>
<name>A0A2I0ANU1_9ASPA</name>
<dbReference type="OrthoDB" id="426293at2759"/>
<evidence type="ECO:0000256" key="3">
    <source>
        <dbReference type="ARBA" id="ARBA00022448"/>
    </source>
</evidence>
<evidence type="ECO:0000256" key="1">
    <source>
        <dbReference type="ARBA" id="ARBA00004141"/>
    </source>
</evidence>
<dbReference type="Gene3D" id="1.10.287.70">
    <property type="match status" value="1"/>
</dbReference>
<evidence type="ECO:0000313" key="16">
    <source>
        <dbReference type="EMBL" id="PKA57222.1"/>
    </source>
</evidence>
<comment type="function">
    <text evidence="14">Potassium channel.</text>
</comment>
<dbReference type="InterPro" id="IPR002110">
    <property type="entry name" value="Ankyrin_rpt"/>
</dbReference>
<dbReference type="PANTHER" id="PTHR45743:SF4">
    <property type="entry name" value="POTASSIUM CHANNEL KOR2"/>
    <property type="match status" value="1"/>
</dbReference>
<keyword evidence="13" id="KW-0040">ANK repeat</keyword>
<dbReference type="InterPro" id="IPR045319">
    <property type="entry name" value="KAT/AKT"/>
</dbReference>
<feature type="repeat" description="ANK" evidence="13">
    <location>
        <begin position="386"/>
        <end position="418"/>
    </location>
</feature>
<dbReference type="Pfam" id="PF00520">
    <property type="entry name" value="Ion_trans"/>
    <property type="match status" value="1"/>
</dbReference>
<dbReference type="STRING" id="1088818.A0A2I0ANU1"/>
<feature type="transmembrane region" description="Helical" evidence="14">
    <location>
        <begin position="84"/>
        <end position="103"/>
    </location>
</feature>
<dbReference type="InterPro" id="IPR003938">
    <property type="entry name" value="K_chnl_volt-dep_EAG/ELK/ERG"/>
</dbReference>
<dbReference type="PANTHER" id="PTHR45743">
    <property type="entry name" value="POTASSIUM CHANNEL AKT1"/>
    <property type="match status" value="1"/>
</dbReference>
<evidence type="ECO:0000256" key="11">
    <source>
        <dbReference type="ARBA" id="ARBA00023136"/>
    </source>
</evidence>
<accession>A0A2I0ANU1</accession>
<dbReference type="InterPro" id="IPR000595">
    <property type="entry name" value="cNMP-bd_dom"/>
</dbReference>
<dbReference type="Pfam" id="PF00027">
    <property type="entry name" value="cNMP_binding"/>
    <property type="match status" value="1"/>
</dbReference>
<dbReference type="EMBL" id="KZ451969">
    <property type="protein sequence ID" value="PKA57222.1"/>
    <property type="molecule type" value="Genomic_DNA"/>
</dbReference>
<feature type="transmembrane region" description="Helical" evidence="14">
    <location>
        <begin position="109"/>
        <end position="134"/>
    </location>
</feature>
<evidence type="ECO:0000256" key="14">
    <source>
        <dbReference type="RuleBase" id="RU369015"/>
    </source>
</evidence>
<proteinExistence type="inferred from homology"/>
<keyword evidence="8 14" id="KW-0630">Potassium</keyword>
<keyword evidence="11 14" id="KW-0472">Membrane</keyword>
<dbReference type="CDD" id="cd00038">
    <property type="entry name" value="CAP_ED"/>
    <property type="match status" value="1"/>
</dbReference>
<feature type="transmembrane region" description="Helical" evidence="14">
    <location>
        <begin position="20"/>
        <end position="44"/>
    </location>
</feature>
<dbReference type="PRINTS" id="PR01463">
    <property type="entry name" value="EAGCHANLFMLY"/>
</dbReference>
<dbReference type="Gene3D" id="2.60.120.10">
    <property type="entry name" value="Jelly Rolls"/>
    <property type="match status" value="1"/>
</dbReference>
<evidence type="ECO:0000256" key="5">
    <source>
        <dbReference type="ARBA" id="ARBA00022692"/>
    </source>
</evidence>
<feature type="repeat" description="ANK" evidence="13">
    <location>
        <begin position="483"/>
        <end position="515"/>
    </location>
</feature>
<evidence type="ECO:0000259" key="15">
    <source>
        <dbReference type="PROSITE" id="PS50042"/>
    </source>
</evidence>
<dbReference type="SMART" id="SM00100">
    <property type="entry name" value="cNMP"/>
    <property type="match status" value="1"/>
</dbReference>
<evidence type="ECO:0000256" key="7">
    <source>
        <dbReference type="ARBA" id="ARBA00022882"/>
    </source>
</evidence>
<comment type="similarity">
    <text evidence="2 14">Belongs to the potassium channel family. Plant (TC 1.A.1.4) subfamily.</text>
</comment>
<dbReference type="SUPFAM" id="SSF81324">
    <property type="entry name" value="Voltage-gated potassium channels"/>
    <property type="match status" value="1"/>
</dbReference>